<protein>
    <submittedName>
        <fullName evidence="3">DUF4185 domain-containing protein</fullName>
    </submittedName>
</protein>
<dbReference type="Pfam" id="PF13810">
    <property type="entry name" value="DUF4185"/>
    <property type="match status" value="1"/>
</dbReference>
<dbReference type="InterPro" id="IPR025442">
    <property type="entry name" value="DUF4185"/>
</dbReference>
<accession>A0A9D1GZX3</accession>
<sequence>MDRRTLITSVPLTAGLAAIGAPLARAAAGSERPGRPDAEPSTTFATFAIEENASIVVPSVGDLWPSCWGDDDELYAANGDGRGFGPAPGPDVAINRITGTPEGGELTGTRLAVANEVAPVWTGPDFNRKPTGMACIDGVLYVAVQDLAKDSFDSAPAVTISRSTDHGRTWTWDTNGPMFAEGVFTTIMFLDYGKDYADAPDEFVYLYGIDNNWRQAQDVYLARVPRGRVQDRQRWQFFTGRRRSGQATWSPDLDARRPVLHDDTRSYREIFSEQGAHHLLPLAQGSVVYNKPLQRYFLTGWNAYQWTIYDAPTPWGPWGKSVKDFGATWTLDKHGGYTPTIPSKFISADGRQMWVQSNICGPCGAHPKGRYNFNLRRFAVTLTDPDPERNERNGSNLALLPDAVTVQRCLHVGDASVLFDQSTERSEDDWNNERKDASWWGYTWPRPLRVNELVYTTGDVFDTGGWFERDLRVQVRRRGVWRDIPRQQVSPTYPYSRAAGSRVSYTFRFRPAVTDGIRIIGRPGGERTFTSISELSACLR</sequence>
<feature type="signal peptide" evidence="1">
    <location>
        <begin position="1"/>
        <end position="26"/>
    </location>
</feature>
<evidence type="ECO:0000256" key="1">
    <source>
        <dbReference type="SAM" id="SignalP"/>
    </source>
</evidence>
<evidence type="ECO:0000259" key="2">
    <source>
        <dbReference type="Pfam" id="PF13810"/>
    </source>
</evidence>
<feature type="domain" description="DUF4185" evidence="2">
    <location>
        <begin position="129"/>
        <end position="324"/>
    </location>
</feature>
<proteinExistence type="predicted"/>
<organism evidence="3 4">
    <name type="scientific">Candidatus Avipropionibacterium avicola</name>
    <dbReference type="NCBI Taxonomy" id="2840701"/>
    <lineage>
        <taxon>Bacteria</taxon>
        <taxon>Bacillati</taxon>
        <taxon>Actinomycetota</taxon>
        <taxon>Actinomycetes</taxon>
        <taxon>Propionibacteriales</taxon>
        <taxon>Propionibacteriaceae</taxon>
        <taxon>Propionibacteriaceae incertae sedis</taxon>
        <taxon>Candidatus Avipropionibacterium</taxon>
    </lineage>
</organism>
<dbReference type="Proteomes" id="UP000886842">
    <property type="component" value="Unassembled WGS sequence"/>
</dbReference>
<evidence type="ECO:0000313" key="3">
    <source>
        <dbReference type="EMBL" id="HIT76886.1"/>
    </source>
</evidence>
<dbReference type="EMBL" id="DVLP01000434">
    <property type="protein sequence ID" value="HIT76886.1"/>
    <property type="molecule type" value="Genomic_DNA"/>
</dbReference>
<gene>
    <name evidence="3" type="ORF">IAA98_15005</name>
</gene>
<dbReference type="AlphaFoldDB" id="A0A9D1GZX3"/>
<comment type="caution">
    <text evidence="3">The sequence shown here is derived from an EMBL/GenBank/DDBJ whole genome shotgun (WGS) entry which is preliminary data.</text>
</comment>
<feature type="chain" id="PRO_5038932369" evidence="1">
    <location>
        <begin position="27"/>
        <end position="540"/>
    </location>
</feature>
<keyword evidence="1" id="KW-0732">Signal</keyword>
<reference evidence="3" key="1">
    <citation type="submission" date="2020-10" db="EMBL/GenBank/DDBJ databases">
        <authorList>
            <person name="Gilroy R."/>
        </authorList>
    </citation>
    <scope>NUCLEOTIDE SEQUENCE</scope>
    <source>
        <strain evidence="3">ChiGjej1B1-24693</strain>
    </source>
</reference>
<reference evidence="3" key="2">
    <citation type="journal article" date="2021" name="PeerJ">
        <title>Extensive microbial diversity within the chicken gut microbiome revealed by metagenomics and culture.</title>
        <authorList>
            <person name="Gilroy R."/>
            <person name="Ravi A."/>
            <person name="Getino M."/>
            <person name="Pursley I."/>
            <person name="Horton D.L."/>
            <person name="Alikhan N.F."/>
            <person name="Baker D."/>
            <person name="Gharbi K."/>
            <person name="Hall N."/>
            <person name="Watson M."/>
            <person name="Adriaenssens E.M."/>
            <person name="Foster-Nyarko E."/>
            <person name="Jarju S."/>
            <person name="Secka A."/>
            <person name="Antonio M."/>
            <person name="Oren A."/>
            <person name="Chaudhuri R.R."/>
            <person name="La Ragione R."/>
            <person name="Hildebrand F."/>
            <person name="Pallen M.J."/>
        </authorList>
    </citation>
    <scope>NUCLEOTIDE SEQUENCE</scope>
    <source>
        <strain evidence="3">ChiGjej1B1-24693</strain>
    </source>
</reference>
<name>A0A9D1GZX3_9ACTN</name>
<evidence type="ECO:0000313" key="4">
    <source>
        <dbReference type="Proteomes" id="UP000886842"/>
    </source>
</evidence>